<evidence type="ECO:0000313" key="3">
    <source>
        <dbReference type="Proteomes" id="UP000092993"/>
    </source>
</evidence>
<gene>
    <name evidence="2" type="ORF">A0H81_14811</name>
</gene>
<comment type="caution">
    <text evidence="2">The sequence shown here is derived from an EMBL/GenBank/DDBJ whole genome shotgun (WGS) entry which is preliminary data.</text>
</comment>
<dbReference type="EMBL" id="LUGG01000048">
    <property type="protein sequence ID" value="OBZ65204.1"/>
    <property type="molecule type" value="Genomic_DNA"/>
</dbReference>
<organism evidence="2 3">
    <name type="scientific">Grifola frondosa</name>
    <name type="common">Maitake</name>
    <name type="synonym">Polyporus frondosus</name>
    <dbReference type="NCBI Taxonomy" id="5627"/>
    <lineage>
        <taxon>Eukaryota</taxon>
        <taxon>Fungi</taxon>
        <taxon>Dikarya</taxon>
        <taxon>Basidiomycota</taxon>
        <taxon>Agaricomycotina</taxon>
        <taxon>Agaricomycetes</taxon>
        <taxon>Polyporales</taxon>
        <taxon>Grifolaceae</taxon>
        <taxon>Grifola</taxon>
    </lineage>
</organism>
<name>A0A1C7LR06_GRIFR</name>
<proteinExistence type="predicted"/>
<dbReference type="Proteomes" id="UP000092993">
    <property type="component" value="Unassembled WGS sequence"/>
</dbReference>
<reference evidence="2 3" key="1">
    <citation type="submission" date="2016-03" db="EMBL/GenBank/DDBJ databases">
        <title>Whole genome sequencing of Grifola frondosa 9006-11.</title>
        <authorList>
            <person name="Min B."/>
            <person name="Park H."/>
            <person name="Kim J.-G."/>
            <person name="Cho H."/>
            <person name="Oh Y.-L."/>
            <person name="Kong W.-S."/>
            <person name="Choi I.-G."/>
        </authorList>
    </citation>
    <scope>NUCLEOTIDE SEQUENCE [LARGE SCALE GENOMIC DNA]</scope>
    <source>
        <strain evidence="2 3">9006-11</strain>
    </source>
</reference>
<keyword evidence="3" id="KW-1185">Reference proteome</keyword>
<dbReference type="AlphaFoldDB" id="A0A1C7LR06"/>
<sequence>MQGSPGQMLPGQMPMPGMMTPGQMGPGVGISVAASYCSVSFIACVARSAAPSHAPTHAEPLMRDEAIPMSRTPPLVVLPEPFDRRCRLLALSPFCLLHILVRELL</sequence>
<accession>A0A1C7LR06</accession>
<evidence type="ECO:0000256" key="1">
    <source>
        <dbReference type="SAM" id="MobiDB-lite"/>
    </source>
</evidence>
<protein>
    <submittedName>
        <fullName evidence="2">Uncharacterized protein</fullName>
    </submittedName>
</protein>
<evidence type="ECO:0000313" key="2">
    <source>
        <dbReference type="EMBL" id="OBZ65204.1"/>
    </source>
</evidence>
<feature type="region of interest" description="Disordered" evidence="1">
    <location>
        <begin position="1"/>
        <end position="20"/>
    </location>
</feature>